<proteinExistence type="inferred from homology"/>
<feature type="region of interest" description="Disordered" evidence="7">
    <location>
        <begin position="1"/>
        <end position="32"/>
    </location>
</feature>
<evidence type="ECO:0000256" key="1">
    <source>
        <dbReference type="ARBA" id="ARBA00004123"/>
    </source>
</evidence>
<name>A0AAV5VL02_9BILA</name>
<dbReference type="Pfam" id="PF10278">
    <property type="entry name" value="Med19"/>
    <property type="match status" value="1"/>
</dbReference>
<dbReference type="AlphaFoldDB" id="A0AAV5VL02"/>
<keyword evidence="3 6" id="KW-0805">Transcription regulation</keyword>
<comment type="function">
    <text evidence="6">Component of the Mediator complex, a coactivator involved in the regulated transcription of nearly all RNA polymerase II-dependent genes. Mediator functions as a bridge to convey information from gene-specific regulatory proteins to the basal RNA polymerase II transcription machinery. Mediator is recruited to promoters by direct interactions with regulatory proteins and serves as a scaffold for the assembly of a functional preinitiation complex with RNA polymerase II and the general transcription factors.</text>
</comment>
<dbReference type="InterPro" id="IPR019403">
    <property type="entry name" value="Mediator_Med19_met"/>
</dbReference>
<evidence type="ECO:0000256" key="2">
    <source>
        <dbReference type="ARBA" id="ARBA00009259"/>
    </source>
</evidence>
<dbReference type="GO" id="GO:0003712">
    <property type="term" value="F:transcription coregulator activity"/>
    <property type="evidence" value="ECO:0007669"/>
    <property type="project" value="InterPro"/>
</dbReference>
<dbReference type="GO" id="GO:0016592">
    <property type="term" value="C:mediator complex"/>
    <property type="evidence" value="ECO:0007669"/>
    <property type="project" value="InterPro"/>
</dbReference>
<feature type="compositionally biased region" description="Basic residues" evidence="7">
    <location>
        <begin position="239"/>
        <end position="249"/>
    </location>
</feature>
<evidence type="ECO:0000256" key="7">
    <source>
        <dbReference type="SAM" id="MobiDB-lite"/>
    </source>
</evidence>
<comment type="caution">
    <text evidence="8">The sequence shown here is derived from an EMBL/GenBank/DDBJ whole genome shotgun (WGS) entry which is preliminary data.</text>
</comment>
<organism evidence="8 9">
    <name type="scientific">Pristionchus fissidentatus</name>
    <dbReference type="NCBI Taxonomy" id="1538716"/>
    <lineage>
        <taxon>Eukaryota</taxon>
        <taxon>Metazoa</taxon>
        <taxon>Ecdysozoa</taxon>
        <taxon>Nematoda</taxon>
        <taxon>Chromadorea</taxon>
        <taxon>Rhabditida</taxon>
        <taxon>Rhabditina</taxon>
        <taxon>Diplogasteromorpha</taxon>
        <taxon>Diplogasteroidea</taxon>
        <taxon>Neodiplogasteridae</taxon>
        <taxon>Pristionchus</taxon>
    </lineage>
</organism>
<keyword evidence="6" id="KW-0010">Activator</keyword>
<keyword evidence="4 6" id="KW-0804">Transcription</keyword>
<reference evidence="8" key="1">
    <citation type="submission" date="2023-10" db="EMBL/GenBank/DDBJ databases">
        <title>Genome assembly of Pristionchus species.</title>
        <authorList>
            <person name="Yoshida K."/>
            <person name="Sommer R.J."/>
        </authorList>
    </citation>
    <scope>NUCLEOTIDE SEQUENCE</scope>
    <source>
        <strain evidence="8">RS5133</strain>
    </source>
</reference>
<feature type="region of interest" description="Disordered" evidence="7">
    <location>
        <begin position="174"/>
        <end position="249"/>
    </location>
</feature>
<evidence type="ECO:0000256" key="3">
    <source>
        <dbReference type="ARBA" id="ARBA00023015"/>
    </source>
</evidence>
<evidence type="ECO:0000256" key="6">
    <source>
        <dbReference type="RuleBase" id="RU364151"/>
    </source>
</evidence>
<dbReference type="PANTHER" id="PTHR22536:SF1">
    <property type="entry name" value="MEDIATOR OF RNA POLYMERASE II TRANSCRIPTION SUBUNIT 19"/>
    <property type="match status" value="1"/>
</dbReference>
<feature type="compositionally biased region" description="Basic and acidic residues" evidence="7">
    <location>
        <begin position="174"/>
        <end position="192"/>
    </location>
</feature>
<comment type="subunit">
    <text evidence="6">Component of the Mediator complex.</text>
</comment>
<dbReference type="EMBL" id="BTSY01000003">
    <property type="protein sequence ID" value="GMT18630.1"/>
    <property type="molecule type" value="Genomic_DNA"/>
</dbReference>
<feature type="compositionally biased region" description="Low complexity" evidence="7">
    <location>
        <begin position="15"/>
        <end position="27"/>
    </location>
</feature>
<dbReference type="GO" id="GO:0045944">
    <property type="term" value="P:positive regulation of transcription by RNA polymerase II"/>
    <property type="evidence" value="ECO:0007669"/>
    <property type="project" value="TreeGrafter"/>
</dbReference>
<sequence>ARPSSTLTMSGDFGNASPNPLALNNPSTSAPMERAPIKTKISLRATTPPTPFYTMKANLPPQSQLLGSMDLLNVYDLSKAYNNFCCPSGRKQVAHETLNSFMPHVTGQFDWEKGQEISWLKMLIDKPPITGKEIVPLNASAMAAFKLTPGAPIDDQYKFIFDKSYESMIKKDKGMVDKKDGSKWERPEDYSKRPNNSIDEDGIDHWAMDNPPPDFGTDDEGGPKKKKRKTDKDREERKERKKEKKEKKE</sequence>
<evidence type="ECO:0000256" key="4">
    <source>
        <dbReference type="ARBA" id="ARBA00023163"/>
    </source>
</evidence>
<evidence type="ECO:0000313" key="9">
    <source>
        <dbReference type="Proteomes" id="UP001432322"/>
    </source>
</evidence>
<accession>A0AAV5VL02</accession>
<feature type="non-terminal residue" evidence="8">
    <location>
        <position position="249"/>
    </location>
</feature>
<keyword evidence="9" id="KW-1185">Reference proteome</keyword>
<comment type="similarity">
    <text evidence="2 6">Belongs to the Mediator complex subunit 19 family.</text>
</comment>
<dbReference type="PANTHER" id="PTHR22536">
    <property type="entry name" value="LUNG CANCER METASTASIS-RELATED LCMR1 PROTEIN"/>
    <property type="match status" value="1"/>
</dbReference>
<comment type="subcellular location">
    <subcellularLocation>
        <location evidence="1 6">Nucleus</location>
    </subcellularLocation>
</comment>
<dbReference type="Proteomes" id="UP001432322">
    <property type="component" value="Unassembled WGS sequence"/>
</dbReference>
<protein>
    <recommendedName>
        <fullName evidence="6">Mediator of RNA polymerase II transcription subunit 19</fullName>
    </recommendedName>
    <alternativeName>
        <fullName evidence="6">Mediator complex subunit 19</fullName>
    </alternativeName>
</protein>
<gene>
    <name evidence="6" type="primary">MED19</name>
    <name evidence="8" type="ORF">PFISCL1PPCAC_9927</name>
</gene>
<feature type="non-terminal residue" evidence="8">
    <location>
        <position position="1"/>
    </location>
</feature>
<evidence type="ECO:0000313" key="8">
    <source>
        <dbReference type="EMBL" id="GMT18630.1"/>
    </source>
</evidence>
<evidence type="ECO:0000256" key="5">
    <source>
        <dbReference type="ARBA" id="ARBA00023242"/>
    </source>
</evidence>
<keyword evidence="5 6" id="KW-0539">Nucleus</keyword>